<evidence type="ECO:0000313" key="1">
    <source>
        <dbReference type="EMBL" id="KAI4464738.1"/>
    </source>
</evidence>
<name>A0ACB9TCZ5_HOLOL</name>
<dbReference type="EMBL" id="CM043017">
    <property type="protein sequence ID" value="KAI4464738.1"/>
    <property type="molecule type" value="Genomic_DNA"/>
</dbReference>
<keyword evidence="2" id="KW-1185">Reference proteome</keyword>
<accession>A0ACB9TCZ5</accession>
<evidence type="ECO:0000313" key="2">
    <source>
        <dbReference type="Proteomes" id="UP001056778"/>
    </source>
</evidence>
<comment type="caution">
    <text evidence="1">The sequence shown here is derived from an EMBL/GenBank/DDBJ whole genome shotgun (WGS) entry which is preliminary data.</text>
</comment>
<proteinExistence type="predicted"/>
<protein>
    <submittedName>
        <fullName evidence="1">Golgin subfamily a member-related</fullName>
    </submittedName>
</protein>
<sequence length="954" mass="109489">MADSTKAQRLLAAKKKVKEYQKNKKNKTDTNADNKTPVESLTNSTHSSLNEIQHLDENETLNQGVHSVSPLQQYFTGGNLSVFDEISHKTNANDEFYKFDVITYNTSDNNNGIVKMGIQDEHNDVIPIGKPEDVNMEESYDAVAIEDPEIVPNEIYNRLNASNNVSGATHENELPKAVESLPCPTLTESSLLNSAVSVSSPVRSNDDVNNVQENMQSLKQLSTQIIQLIDDNNVGNLSTRSSFDSPQKNDKVYEYLELEQQKYKKLWDEMCICNSRIEELESESQILKETDEKQKRRLYELTDQIQCHQQTVNILVAEKSELSNLLSQHETVAKQKTTECGELSTRLKASRSRVADLEKELNLLRAEKQDKRLLEQNQDYQKLLDECKMLRNRNEETLQDVSELREKLNSSSNENLKLRNEVHDLTSQLSLLNIKLQQLSSGGDHTQFNGHIEGLTQQINMFEKQATGNKNSDDNSKKELEETLATLTALQEEHKLLEDNYQLVISERDDIFKELELRKEEVTQLDEEINRLQSNQPDNVKLLATIESDKVAASRAVAQNAELKKQLEEMQQAFIQISNNKLELTELLGDQKHRNKELNEKLTQFEYQVNTLTDAIEIKDREMTVLRESAQELNKYMVQQNQLEDRLRHYEAFDHSTHALQHELQESYKKIQNLRSENETVKFHLKCAESKNKELQVAKSESDIGEDKAVLLARIEELEKRNKEMDSKLTELQSQTNTTEVTQAEVAENMQHPPNIPSTNVLTNDVRSEGDLSQQVAMKQLEEKFTRTMQEIADLEDEKQRLEHLVMQLQDETETIGEYVTLYQHQRGILKQRALERDAQMRQLTLDREQMKIKVDRLNELVKSLVLERGGTVSPELFNKHMVNKQTVCAEHAKNHEEMSLPAKENGLNNNNNKTAEKIIELLGDIKKSNLIEPSETSETCHPCPWCSGQLITV</sequence>
<reference evidence="1" key="1">
    <citation type="submission" date="2022-04" db="EMBL/GenBank/DDBJ databases">
        <title>Chromosome-scale genome assembly of Holotrichia oblita Faldermann.</title>
        <authorList>
            <person name="Rongchong L."/>
        </authorList>
    </citation>
    <scope>NUCLEOTIDE SEQUENCE</scope>
    <source>
        <strain evidence="1">81SQS9</strain>
    </source>
</reference>
<dbReference type="Proteomes" id="UP001056778">
    <property type="component" value="Chromosome 3"/>
</dbReference>
<organism evidence="1 2">
    <name type="scientific">Holotrichia oblita</name>
    <name type="common">Chafer beetle</name>
    <dbReference type="NCBI Taxonomy" id="644536"/>
    <lineage>
        <taxon>Eukaryota</taxon>
        <taxon>Metazoa</taxon>
        <taxon>Ecdysozoa</taxon>
        <taxon>Arthropoda</taxon>
        <taxon>Hexapoda</taxon>
        <taxon>Insecta</taxon>
        <taxon>Pterygota</taxon>
        <taxon>Neoptera</taxon>
        <taxon>Endopterygota</taxon>
        <taxon>Coleoptera</taxon>
        <taxon>Polyphaga</taxon>
        <taxon>Scarabaeiformia</taxon>
        <taxon>Scarabaeidae</taxon>
        <taxon>Melolonthinae</taxon>
        <taxon>Holotrichia</taxon>
    </lineage>
</organism>
<gene>
    <name evidence="1" type="ORF">MML48_3g00012091</name>
</gene>